<organism evidence="11 12">
    <name type="scientific">Sulfitobacter aestuarii</name>
    <dbReference type="NCBI Taxonomy" id="2161676"/>
    <lineage>
        <taxon>Bacteria</taxon>
        <taxon>Pseudomonadati</taxon>
        <taxon>Pseudomonadota</taxon>
        <taxon>Alphaproteobacteria</taxon>
        <taxon>Rhodobacterales</taxon>
        <taxon>Roseobacteraceae</taxon>
        <taxon>Sulfitobacter</taxon>
    </lineage>
</organism>
<evidence type="ECO:0000256" key="5">
    <source>
        <dbReference type="ARBA" id="ARBA00022692"/>
    </source>
</evidence>
<keyword evidence="7" id="KW-0406">Ion transport</keyword>
<proteinExistence type="inferred from homology"/>
<feature type="transmembrane region" description="Helical" evidence="10">
    <location>
        <begin position="135"/>
        <end position="154"/>
    </location>
</feature>
<evidence type="ECO:0000256" key="2">
    <source>
        <dbReference type="ARBA" id="ARBA00009137"/>
    </source>
</evidence>
<keyword evidence="8 10" id="KW-0472">Membrane</keyword>
<comment type="subcellular location">
    <subcellularLocation>
        <location evidence="1">Cell membrane</location>
        <topology evidence="1">Multi-pass membrane protein</topology>
    </subcellularLocation>
</comment>
<keyword evidence="3" id="KW-0813">Transport</keyword>
<evidence type="ECO:0000256" key="4">
    <source>
        <dbReference type="ARBA" id="ARBA00022475"/>
    </source>
</evidence>
<keyword evidence="5 10" id="KW-0812">Transmembrane</keyword>
<feature type="transmembrane region" description="Helical" evidence="10">
    <location>
        <begin position="415"/>
        <end position="439"/>
    </location>
</feature>
<keyword evidence="12" id="KW-1185">Reference proteome</keyword>
<comment type="similarity">
    <text evidence="2">Belongs to the TrkH potassium transport family.</text>
</comment>
<keyword evidence="6 10" id="KW-1133">Transmembrane helix</keyword>
<sequence length="506" mass="53634">MGRELLQLPLFLLLFGAVSASMLLPAVYGLVVRDHEAARAFLYSGLLGTVTFLLIAVAHAGRAPRHGALGPLMSLFSAFVFLPLLLALPFVEALPTTHFVNAYFEMVSAFTTTGASMFADPGRLSDTLHLWRAQVGWMGGLVMWIAASAILAPLHLGGFEVTSQAEPGRRDPSGGTRSSPVSPRQRLMRSIRTLVPIYLGLTLSLWLMLLAGGDRSLVALCHAMSVMATSGISPVGGVQGAETGIAGEAVMMLFMFFALSRLTFSKDTVTATQGGLLTDPEFRIGVAVVLGVPLILFARHWLGALDISAEEQLREAALAFWGALFTVMSFLTTTGFVSEHWAEARSWSGLATPGLILMGLALIGGGVATTAGGVKLLRVFALYQNGVREMEQLVHPHSVSGAGVSGRRLQSNGAFIAWIFFMLFALSLAGVTLLLTGLGVRFDQALVMSVASLSTTGPLIEFGADSPIRLIELGVAAKGVLCAAMVIGRLETLAIIALLTPDLWRA</sequence>
<protein>
    <submittedName>
        <fullName evidence="11">TrkH family potassium uptake protein</fullName>
    </submittedName>
</protein>
<evidence type="ECO:0000313" key="12">
    <source>
        <dbReference type="Proteomes" id="UP001597474"/>
    </source>
</evidence>
<evidence type="ECO:0000256" key="7">
    <source>
        <dbReference type="ARBA" id="ARBA00023065"/>
    </source>
</evidence>
<evidence type="ECO:0000256" key="8">
    <source>
        <dbReference type="ARBA" id="ARBA00023136"/>
    </source>
</evidence>
<feature type="transmembrane region" description="Helical" evidence="10">
    <location>
        <begin position="316"/>
        <end position="338"/>
    </location>
</feature>
<reference evidence="12" key="1">
    <citation type="journal article" date="2019" name="Int. J. Syst. Evol. Microbiol.">
        <title>The Global Catalogue of Microorganisms (GCM) 10K type strain sequencing project: providing services to taxonomists for standard genome sequencing and annotation.</title>
        <authorList>
            <consortium name="The Broad Institute Genomics Platform"/>
            <consortium name="The Broad Institute Genome Sequencing Center for Infectious Disease"/>
            <person name="Wu L."/>
            <person name="Ma J."/>
        </authorList>
    </citation>
    <scope>NUCLEOTIDE SEQUENCE [LARGE SCALE GENOMIC DNA]</scope>
    <source>
        <strain evidence="12">TISTR 2562</strain>
    </source>
</reference>
<feature type="transmembrane region" description="Helical" evidence="10">
    <location>
        <begin position="350"/>
        <end position="374"/>
    </location>
</feature>
<feature type="transmembrane region" description="Helical" evidence="10">
    <location>
        <begin position="217"/>
        <end position="238"/>
    </location>
</feature>
<feature type="region of interest" description="Disordered" evidence="9">
    <location>
        <begin position="163"/>
        <end position="184"/>
    </location>
</feature>
<evidence type="ECO:0000256" key="10">
    <source>
        <dbReference type="SAM" id="Phobius"/>
    </source>
</evidence>
<dbReference type="PANTHER" id="PTHR32024:SF2">
    <property type="entry name" value="TRK SYSTEM POTASSIUM UPTAKE PROTEIN TRKG-RELATED"/>
    <property type="match status" value="1"/>
</dbReference>
<feature type="transmembrane region" description="Helical" evidence="10">
    <location>
        <begin position="40"/>
        <end position="60"/>
    </location>
</feature>
<dbReference type="PANTHER" id="PTHR32024">
    <property type="entry name" value="TRK SYSTEM POTASSIUM UPTAKE PROTEIN TRKG-RELATED"/>
    <property type="match status" value="1"/>
</dbReference>
<evidence type="ECO:0000256" key="9">
    <source>
        <dbReference type="SAM" id="MobiDB-lite"/>
    </source>
</evidence>
<feature type="transmembrane region" description="Helical" evidence="10">
    <location>
        <begin position="72"/>
        <end position="91"/>
    </location>
</feature>
<dbReference type="RefSeq" id="WP_386373013.1">
    <property type="nucleotide sequence ID" value="NZ_JBHUMP010000004.1"/>
</dbReference>
<evidence type="ECO:0000256" key="3">
    <source>
        <dbReference type="ARBA" id="ARBA00022448"/>
    </source>
</evidence>
<name>A0ABW5U2C8_9RHOB</name>
<feature type="transmembrane region" description="Helical" evidence="10">
    <location>
        <begin position="193"/>
        <end position="211"/>
    </location>
</feature>
<feature type="transmembrane region" description="Helical" evidence="10">
    <location>
        <begin position="284"/>
        <end position="304"/>
    </location>
</feature>
<evidence type="ECO:0000256" key="1">
    <source>
        <dbReference type="ARBA" id="ARBA00004651"/>
    </source>
</evidence>
<comment type="caution">
    <text evidence="11">The sequence shown here is derived from an EMBL/GenBank/DDBJ whole genome shotgun (WGS) entry which is preliminary data.</text>
</comment>
<feature type="transmembrane region" description="Helical" evidence="10">
    <location>
        <begin position="245"/>
        <end position="264"/>
    </location>
</feature>
<gene>
    <name evidence="11" type="ORF">ACFSUD_07050</name>
</gene>
<dbReference type="InterPro" id="IPR003445">
    <property type="entry name" value="Cat_transpt"/>
</dbReference>
<dbReference type="Proteomes" id="UP001597474">
    <property type="component" value="Unassembled WGS sequence"/>
</dbReference>
<evidence type="ECO:0000256" key="6">
    <source>
        <dbReference type="ARBA" id="ARBA00022989"/>
    </source>
</evidence>
<accession>A0ABW5U2C8</accession>
<dbReference type="Pfam" id="PF02386">
    <property type="entry name" value="TrkH"/>
    <property type="match status" value="1"/>
</dbReference>
<keyword evidence="4" id="KW-1003">Cell membrane</keyword>
<dbReference type="EMBL" id="JBHUMP010000004">
    <property type="protein sequence ID" value="MFD2739316.1"/>
    <property type="molecule type" value="Genomic_DNA"/>
</dbReference>
<evidence type="ECO:0000313" key="11">
    <source>
        <dbReference type="EMBL" id="MFD2739316.1"/>
    </source>
</evidence>